<keyword evidence="5 10" id="KW-0547">Nucleotide-binding</keyword>
<dbReference type="InterPro" id="IPR036621">
    <property type="entry name" value="Anticodon-bd_dom_sf"/>
</dbReference>
<evidence type="ECO:0000256" key="8">
    <source>
        <dbReference type="ARBA" id="ARBA00023146"/>
    </source>
</evidence>
<feature type="binding site" evidence="11">
    <location>
        <begin position="83"/>
        <end position="85"/>
    </location>
    <ligand>
        <name>L-histidine</name>
        <dbReference type="ChEBI" id="CHEBI:57595"/>
    </ligand>
</feature>
<evidence type="ECO:0000256" key="11">
    <source>
        <dbReference type="PIRSR" id="PIRSR001549-1"/>
    </source>
</evidence>
<gene>
    <name evidence="10 13" type="primary">hisS</name>
    <name evidence="13" type="ORF">OTSTA716_1176</name>
</gene>
<name>A0A0F3P4J0_ORITS</name>
<dbReference type="NCBIfam" id="TIGR00442">
    <property type="entry name" value="hisS"/>
    <property type="match status" value="1"/>
</dbReference>
<feature type="domain" description="Aminoacyl-transfer RNA synthetases class-II family profile" evidence="12">
    <location>
        <begin position="28"/>
        <end position="332"/>
    </location>
</feature>
<evidence type="ECO:0000256" key="3">
    <source>
        <dbReference type="ARBA" id="ARBA00022490"/>
    </source>
</evidence>
<dbReference type="HAMAP" id="MF_00127">
    <property type="entry name" value="His_tRNA_synth"/>
    <property type="match status" value="1"/>
</dbReference>
<dbReference type="SUPFAM" id="SSF52954">
    <property type="entry name" value="Class II aaRS ABD-related"/>
    <property type="match status" value="1"/>
</dbReference>
<reference evidence="13 14" key="1">
    <citation type="submission" date="2015-01" db="EMBL/GenBank/DDBJ databases">
        <title>Genome Sequencing of Rickettsiales.</title>
        <authorList>
            <person name="Daugherty S.C."/>
            <person name="Su Q."/>
            <person name="Abolude K."/>
            <person name="Beier-Sexton M."/>
            <person name="Carlyon J.A."/>
            <person name="Carter R."/>
            <person name="Day N.P."/>
            <person name="Dumler S.J."/>
            <person name="Dyachenko V."/>
            <person name="Godinez A."/>
            <person name="Kurtti T.J."/>
            <person name="Lichay M."/>
            <person name="Mullins K.E."/>
            <person name="Ott S."/>
            <person name="Pappas-Brown V."/>
            <person name="Paris D.H."/>
            <person name="Patel P."/>
            <person name="Richards A.L."/>
            <person name="Sadzewicz L."/>
            <person name="Sears K."/>
            <person name="Seidman D."/>
            <person name="Sengamalay N."/>
            <person name="Stenos J."/>
            <person name="Tallon L.J."/>
            <person name="Vincent G."/>
            <person name="Fraser C.M."/>
            <person name="Munderloh U."/>
            <person name="Dunning-Hotopp J.C."/>
        </authorList>
    </citation>
    <scope>NUCLEOTIDE SEQUENCE [LARGE SCALE GENOMIC DNA]</scope>
    <source>
        <strain evidence="13 14">TA716</strain>
    </source>
</reference>
<evidence type="ECO:0000256" key="10">
    <source>
        <dbReference type="HAMAP-Rule" id="MF_00127"/>
    </source>
</evidence>
<dbReference type="Gene3D" id="3.40.50.800">
    <property type="entry name" value="Anticodon-binding domain"/>
    <property type="match status" value="1"/>
</dbReference>
<feature type="binding site" evidence="11">
    <location>
        <position position="128"/>
    </location>
    <ligand>
        <name>L-histidine</name>
        <dbReference type="ChEBI" id="CHEBI:57595"/>
    </ligand>
</feature>
<comment type="catalytic activity">
    <reaction evidence="9 10">
        <text>tRNA(His) + L-histidine + ATP = L-histidyl-tRNA(His) + AMP + diphosphate + H(+)</text>
        <dbReference type="Rhea" id="RHEA:17313"/>
        <dbReference type="Rhea" id="RHEA-COMP:9665"/>
        <dbReference type="Rhea" id="RHEA-COMP:9689"/>
        <dbReference type="ChEBI" id="CHEBI:15378"/>
        <dbReference type="ChEBI" id="CHEBI:30616"/>
        <dbReference type="ChEBI" id="CHEBI:33019"/>
        <dbReference type="ChEBI" id="CHEBI:57595"/>
        <dbReference type="ChEBI" id="CHEBI:78442"/>
        <dbReference type="ChEBI" id="CHEBI:78527"/>
        <dbReference type="ChEBI" id="CHEBI:456215"/>
        <dbReference type="EC" id="6.1.1.21"/>
    </reaction>
</comment>
<evidence type="ECO:0000256" key="9">
    <source>
        <dbReference type="ARBA" id="ARBA00047639"/>
    </source>
</evidence>
<dbReference type="GO" id="GO:0004821">
    <property type="term" value="F:histidine-tRNA ligase activity"/>
    <property type="evidence" value="ECO:0007669"/>
    <property type="project" value="UniProtKB-UniRule"/>
</dbReference>
<evidence type="ECO:0000256" key="6">
    <source>
        <dbReference type="ARBA" id="ARBA00022840"/>
    </source>
</evidence>
<comment type="subcellular location">
    <subcellularLocation>
        <location evidence="10">Cytoplasm</location>
    </subcellularLocation>
</comment>
<keyword evidence="8 10" id="KW-0030">Aminoacyl-tRNA synthetase</keyword>
<dbReference type="GO" id="GO:0006427">
    <property type="term" value="P:histidyl-tRNA aminoacylation"/>
    <property type="evidence" value="ECO:0007669"/>
    <property type="project" value="UniProtKB-UniRule"/>
</dbReference>
<dbReference type="InterPro" id="IPR006195">
    <property type="entry name" value="aa-tRNA-synth_II"/>
</dbReference>
<dbReference type="SUPFAM" id="SSF55681">
    <property type="entry name" value="Class II aaRS and biotin synthetases"/>
    <property type="match status" value="1"/>
</dbReference>
<dbReference type="InterPro" id="IPR004154">
    <property type="entry name" value="Anticodon-bd"/>
</dbReference>
<feature type="binding site" evidence="11">
    <location>
        <position position="260"/>
    </location>
    <ligand>
        <name>L-histidine</name>
        <dbReference type="ChEBI" id="CHEBI:57595"/>
    </ligand>
</feature>
<proteinExistence type="inferred from homology"/>
<dbReference type="Pfam" id="PF13393">
    <property type="entry name" value="tRNA-synt_His"/>
    <property type="match status" value="1"/>
</dbReference>
<dbReference type="PANTHER" id="PTHR43707:SF1">
    <property type="entry name" value="HISTIDINE--TRNA LIGASE, MITOCHONDRIAL-RELATED"/>
    <property type="match status" value="1"/>
</dbReference>
<dbReference type="RefSeq" id="WP_045917158.1">
    <property type="nucleotide sequence ID" value="NZ_LAOA01000045.1"/>
</dbReference>
<keyword evidence="4 10" id="KW-0436">Ligase</keyword>
<dbReference type="GO" id="GO:0005524">
    <property type="term" value="F:ATP binding"/>
    <property type="evidence" value="ECO:0007669"/>
    <property type="project" value="UniProtKB-UniRule"/>
</dbReference>
<sequence length="423" mass="48161">MSIKLQPVKGSKDLLPEEFGKHDYIVSVSRNLSKLYGFQPISTPIIEYTEIFNRTLGKDSDVLSKEMYVFLDKGNRSVSLRPEFTASIMRAVIYNNLQNKKLPLKYFSSGPAFRYDNPQAGRQRQFHQINLECIGDDSPFSDAEIVLLAHDILKTLNLVDKVNLEINSLGCMESRAKYQQALVEYFSKYRTELSQDSQSRLIENPLRILDSKNLQDKKISASAPSIHDYYTIKARCYFDKVLEYLEFYGIKYTINANLVRGLDYYCHTVFEYVSTQIGAQSTVLGGGRYDGLFEQMGGKLASGKKTLPAIGFAAGIERLALLTNYTPVDVRPIVIMPVDEEHHQHGIMLLQKLRNNNITTVIDLQDSISKRLNRANYIKASKVIFIGAIEVREQSYRIKDLDTSNECVIIHNELLSYLLNNCS</sequence>
<organism evidence="13 14">
    <name type="scientific">Orientia tsutsugamushi str. TA716</name>
    <dbReference type="NCBI Taxonomy" id="1359175"/>
    <lineage>
        <taxon>Bacteria</taxon>
        <taxon>Pseudomonadati</taxon>
        <taxon>Pseudomonadota</taxon>
        <taxon>Alphaproteobacteria</taxon>
        <taxon>Rickettsiales</taxon>
        <taxon>Rickettsiaceae</taxon>
        <taxon>Rickettsieae</taxon>
        <taxon>Orientia</taxon>
    </lineage>
</organism>
<evidence type="ECO:0000256" key="2">
    <source>
        <dbReference type="ARBA" id="ARBA00011738"/>
    </source>
</evidence>
<protein>
    <recommendedName>
        <fullName evidence="10">Histidine--tRNA ligase</fullName>
        <ecNumber evidence="10">6.1.1.21</ecNumber>
    </recommendedName>
    <alternativeName>
        <fullName evidence="10">Histidyl-tRNA synthetase</fullName>
        <shortName evidence="10">HisRS</shortName>
    </alternativeName>
</protein>
<dbReference type="PROSITE" id="PS50862">
    <property type="entry name" value="AA_TRNA_LIGASE_II"/>
    <property type="match status" value="1"/>
</dbReference>
<accession>A0A0F3P4J0</accession>
<dbReference type="InterPro" id="IPR041715">
    <property type="entry name" value="HisRS-like_core"/>
</dbReference>
<dbReference type="GO" id="GO:0005737">
    <property type="term" value="C:cytoplasm"/>
    <property type="evidence" value="ECO:0007669"/>
    <property type="project" value="UniProtKB-SubCell"/>
</dbReference>
<dbReference type="Pfam" id="PF03129">
    <property type="entry name" value="HGTP_anticodon"/>
    <property type="match status" value="1"/>
</dbReference>
<dbReference type="InterPro" id="IPR015807">
    <property type="entry name" value="His-tRNA-ligase"/>
</dbReference>
<keyword evidence="3 10" id="KW-0963">Cytoplasm</keyword>
<evidence type="ECO:0000256" key="5">
    <source>
        <dbReference type="ARBA" id="ARBA00022741"/>
    </source>
</evidence>
<keyword evidence="7 10" id="KW-0648">Protein biosynthesis</keyword>
<dbReference type="CDD" id="cd00773">
    <property type="entry name" value="HisRS-like_core"/>
    <property type="match status" value="1"/>
</dbReference>
<dbReference type="EMBL" id="LAOA01000045">
    <property type="protein sequence ID" value="KJV74841.1"/>
    <property type="molecule type" value="Genomic_DNA"/>
</dbReference>
<feature type="binding site" evidence="11">
    <location>
        <begin position="264"/>
        <end position="265"/>
    </location>
    <ligand>
        <name>L-histidine</name>
        <dbReference type="ChEBI" id="CHEBI:57595"/>
    </ligand>
</feature>
<evidence type="ECO:0000256" key="4">
    <source>
        <dbReference type="ARBA" id="ARBA00022598"/>
    </source>
</evidence>
<evidence type="ECO:0000259" key="12">
    <source>
        <dbReference type="PROSITE" id="PS50862"/>
    </source>
</evidence>
<dbReference type="EC" id="6.1.1.21" evidence="10"/>
<evidence type="ECO:0000313" key="13">
    <source>
        <dbReference type="EMBL" id="KJV74841.1"/>
    </source>
</evidence>
<feature type="binding site" evidence="11">
    <location>
        <position position="132"/>
    </location>
    <ligand>
        <name>L-histidine</name>
        <dbReference type="ChEBI" id="CHEBI:57595"/>
    </ligand>
</feature>
<dbReference type="InterPro" id="IPR004516">
    <property type="entry name" value="HisRS/HisZ"/>
</dbReference>
<dbReference type="PANTHER" id="PTHR43707">
    <property type="entry name" value="HISTIDYL-TRNA SYNTHETASE"/>
    <property type="match status" value="1"/>
</dbReference>
<evidence type="ECO:0000313" key="14">
    <source>
        <dbReference type="Proteomes" id="UP000033671"/>
    </source>
</evidence>
<dbReference type="AlphaFoldDB" id="A0A0F3P4J0"/>
<comment type="subunit">
    <text evidence="2 10">Homodimer.</text>
</comment>
<dbReference type="PATRIC" id="fig|1359175.3.peg.2133"/>
<comment type="similarity">
    <text evidence="1 10">Belongs to the class-II aminoacyl-tRNA synthetase family.</text>
</comment>
<dbReference type="InterPro" id="IPR045864">
    <property type="entry name" value="aa-tRNA-synth_II/BPL/LPL"/>
</dbReference>
<evidence type="ECO:0000256" key="1">
    <source>
        <dbReference type="ARBA" id="ARBA00008226"/>
    </source>
</evidence>
<feature type="binding site" evidence="11">
    <location>
        <position position="114"/>
    </location>
    <ligand>
        <name>L-histidine</name>
        <dbReference type="ChEBI" id="CHEBI:57595"/>
    </ligand>
</feature>
<dbReference type="PIRSF" id="PIRSF001549">
    <property type="entry name" value="His-tRNA_synth"/>
    <property type="match status" value="1"/>
</dbReference>
<dbReference type="Proteomes" id="UP000033671">
    <property type="component" value="Unassembled WGS sequence"/>
</dbReference>
<dbReference type="Gene3D" id="3.30.930.10">
    <property type="entry name" value="Bira Bifunctional Protein, Domain 2"/>
    <property type="match status" value="1"/>
</dbReference>
<comment type="caution">
    <text evidence="13">The sequence shown here is derived from an EMBL/GenBank/DDBJ whole genome shotgun (WGS) entry which is preliminary data.</text>
</comment>
<keyword evidence="6 10" id="KW-0067">ATP-binding</keyword>
<evidence type="ECO:0000256" key="7">
    <source>
        <dbReference type="ARBA" id="ARBA00022917"/>
    </source>
</evidence>